<keyword evidence="1" id="KW-0812">Transmembrane</keyword>
<dbReference type="OrthoDB" id="9788420at2"/>
<dbReference type="Pfam" id="PF02470">
    <property type="entry name" value="MlaD"/>
    <property type="match status" value="1"/>
</dbReference>
<proteinExistence type="predicted"/>
<dbReference type="InterPro" id="IPR003399">
    <property type="entry name" value="Mce/MlaD"/>
</dbReference>
<dbReference type="GO" id="GO:0005548">
    <property type="term" value="F:phospholipid transporter activity"/>
    <property type="evidence" value="ECO:0007669"/>
    <property type="project" value="TreeGrafter"/>
</dbReference>
<dbReference type="AlphaFoldDB" id="A0A161SHR7"/>
<evidence type="ECO:0000313" key="3">
    <source>
        <dbReference type="EMBL" id="KZE33330.1"/>
    </source>
</evidence>
<dbReference type="NCBIfam" id="TIGR04430">
    <property type="entry name" value="OM_asym_MlaD"/>
    <property type="match status" value="1"/>
</dbReference>
<keyword evidence="1" id="KW-0472">Membrane</keyword>
<dbReference type="Proteomes" id="UP000076625">
    <property type="component" value="Unassembled WGS sequence"/>
</dbReference>
<comment type="caution">
    <text evidence="3">The sequence shown here is derived from an EMBL/GenBank/DDBJ whole genome shotgun (WGS) entry which is preliminary data.</text>
</comment>
<name>A0A161SHR7_9NEIS</name>
<keyword evidence="1" id="KW-1133">Transmembrane helix</keyword>
<dbReference type="InterPro" id="IPR030970">
    <property type="entry name" value="ABC_MlaD"/>
</dbReference>
<dbReference type="STRING" id="1452487.AVW16_09225"/>
<reference evidence="4" key="1">
    <citation type="submission" date="2016-01" db="EMBL/GenBank/DDBJ databases">
        <title>Draft genome of Chromobacterium sp. F49.</title>
        <authorList>
            <person name="Hong K.W."/>
        </authorList>
    </citation>
    <scope>NUCLEOTIDE SEQUENCE [LARGE SCALE GENOMIC DNA]</scope>
    <source>
        <strain evidence="4">CN10</strain>
    </source>
</reference>
<protein>
    <submittedName>
        <fullName evidence="3">Outer membrane lipid asymmetry maintenance protein MlaD</fullName>
    </submittedName>
</protein>
<evidence type="ECO:0000259" key="2">
    <source>
        <dbReference type="Pfam" id="PF02470"/>
    </source>
</evidence>
<dbReference type="GO" id="GO:0005543">
    <property type="term" value="F:phospholipid binding"/>
    <property type="evidence" value="ECO:0007669"/>
    <property type="project" value="TreeGrafter"/>
</dbReference>
<evidence type="ECO:0000256" key="1">
    <source>
        <dbReference type="SAM" id="Phobius"/>
    </source>
</evidence>
<evidence type="ECO:0000313" key="4">
    <source>
        <dbReference type="Proteomes" id="UP000076625"/>
    </source>
</evidence>
<accession>A0A161SHR7</accession>
<dbReference type="PANTHER" id="PTHR33371:SF4">
    <property type="entry name" value="INTERMEMBRANE PHOSPHOLIPID TRANSPORT SYSTEM BINDING PROTEIN MLAD"/>
    <property type="match status" value="1"/>
</dbReference>
<dbReference type="RefSeq" id="WP_066611251.1">
    <property type="nucleotide sequence ID" value="NZ_LQQU01000015.1"/>
</dbReference>
<feature type="domain" description="Mce/MlaD" evidence="2">
    <location>
        <begin position="38"/>
        <end position="116"/>
    </location>
</feature>
<organism evidence="3 4">
    <name type="scientific">Crenobacter luteus</name>
    <dbReference type="NCBI Taxonomy" id="1452487"/>
    <lineage>
        <taxon>Bacteria</taxon>
        <taxon>Pseudomonadati</taxon>
        <taxon>Pseudomonadota</taxon>
        <taxon>Betaproteobacteria</taxon>
        <taxon>Neisseriales</taxon>
        <taxon>Neisseriaceae</taxon>
        <taxon>Crenobacter</taxon>
    </lineage>
</organism>
<sequence>MKRTTIDLWVGVFVALGIAAVVFLSLKVANLVPASAEQTYPLVAEFDNIGGLKAKAPVKSAGVVVGRVAAIELDAQSYRAKVTLQIDKQFQFSRDVSAEILTSGLLGEQYIGLTQGGDPDNLAAGGRITLTSSAVVLEQLIGKFMTSFAEKGDGKPAAAQ</sequence>
<feature type="transmembrane region" description="Helical" evidence="1">
    <location>
        <begin position="6"/>
        <end position="26"/>
    </location>
</feature>
<gene>
    <name evidence="3" type="ORF">AVW16_09225</name>
</gene>
<dbReference type="PANTHER" id="PTHR33371">
    <property type="entry name" value="INTERMEMBRANE PHOSPHOLIPID TRANSPORT SYSTEM BINDING PROTEIN MLAD-RELATED"/>
    <property type="match status" value="1"/>
</dbReference>
<keyword evidence="4" id="KW-1185">Reference proteome</keyword>
<dbReference type="EMBL" id="LQQU01000015">
    <property type="protein sequence ID" value="KZE33330.1"/>
    <property type="molecule type" value="Genomic_DNA"/>
</dbReference>
<dbReference type="InterPro" id="IPR052336">
    <property type="entry name" value="MlaD_Phospholipid_Transporter"/>
</dbReference>